<gene>
    <name evidence="5" type="ORF">SAMN04488059_1641</name>
</gene>
<keyword evidence="2 5" id="KW-0238">DNA-binding</keyword>
<protein>
    <submittedName>
        <fullName evidence="5">DNA-binding transcriptional regulator, ArsR family</fullName>
    </submittedName>
</protein>
<dbReference type="InterPro" id="IPR001845">
    <property type="entry name" value="HTH_ArsR_DNA-bd_dom"/>
</dbReference>
<dbReference type="SUPFAM" id="SSF46785">
    <property type="entry name" value="Winged helix' DNA-binding domain"/>
    <property type="match status" value="1"/>
</dbReference>
<dbReference type="SMART" id="SM00418">
    <property type="entry name" value="HTH_ARSR"/>
    <property type="match status" value="1"/>
</dbReference>
<keyword evidence="1" id="KW-0805">Transcription regulation</keyword>
<dbReference type="GO" id="GO:0003700">
    <property type="term" value="F:DNA-binding transcription factor activity"/>
    <property type="evidence" value="ECO:0007669"/>
    <property type="project" value="InterPro"/>
</dbReference>
<feature type="domain" description="HTH arsR-type" evidence="4">
    <location>
        <begin position="5"/>
        <end position="101"/>
    </location>
</feature>
<dbReference type="GO" id="GO:0003677">
    <property type="term" value="F:DNA binding"/>
    <property type="evidence" value="ECO:0007669"/>
    <property type="project" value="UniProtKB-KW"/>
</dbReference>
<dbReference type="PANTHER" id="PTHR33154:SF33">
    <property type="entry name" value="TRANSCRIPTIONAL REPRESSOR SDPR"/>
    <property type="match status" value="1"/>
</dbReference>
<dbReference type="InterPro" id="IPR036390">
    <property type="entry name" value="WH_DNA-bd_sf"/>
</dbReference>
<dbReference type="InterPro" id="IPR036388">
    <property type="entry name" value="WH-like_DNA-bd_sf"/>
</dbReference>
<reference evidence="5 6" key="1">
    <citation type="submission" date="2016-10" db="EMBL/GenBank/DDBJ databases">
        <authorList>
            <person name="de Groot N.N."/>
        </authorList>
    </citation>
    <scope>NUCLEOTIDE SEQUENCE [LARGE SCALE GENOMIC DNA]</scope>
    <source>
        <strain evidence="5 6">CGMCC 1.10210</strain>
    </source>
</reference>
<evidence type="ECO:0000313" key="6">
    <source>
        <dbReference type="Proteomes" id="UP000182258"/>
    </source>
</evidence>
<evidence type="ECO:0000313" key="5">
    <source>
        <dbReference type="EMBL" id="SFD44749.1"/>
    </source>
</evidence>
<dbReference type="EMBL" id="FOMB01000064">
    <property type="protein sequence ID" value="SFD44749.1"/>
    <property type="molecule type" value="Genomic_DNA"/>
</dbReference>
<evidence type="ECO:0000256" key="3">
    <source>
        <dbReference type="ARBA" id="ARBA00023163"/>
    </source>
</evidence>
<dbReference type="AlphaFoldDB" id="A0A1I1SE30"/>
<organism evidence="5 6">
    <name type="scientific">Devosia psychrophila</name>
    <dbReference type="NCBI Taxonomy" id="728005"/>
    <lineage>
        <taxon>Bacteria</taxon>
        <taxon>Pseudomonadati</taxon>
        <taxon>Pseudomonadota</taxon>
        <taxon>Alphaproteobacteria</taxon>
        <taxon>Hyphomicrobiales</taxon>
        <taxon>Devosiaceae</taxon>
        <taxon>Devosia</taxon>
    </lineage>
</organism>
<evidence type="ECO:0000256" key="2">
    <source>
        <dbReference type="ARBA" id="ARBA00023125"/>
    </source>
</evidence>
<accession>A0A1I1SE30</accession>
<dbReference type="STRING" id="728005.SAMN04488059_1641"/>
<dbReference type="InterPro" id="IPR011991">
    <property type="entry name" value="ArsR-like_HTH"/>
</dbReference>
<dbReference type="CDD" id="cd00090">
    <property type="entry name" value="HTH_ARSR"/>
    <property type="match status" value="1"/>
</dbReference>
<keyword evidence="3" id="KW-0804">Transcription</keyword>
<dbReference type="Pfam" id="PF12840">
    <property type="entry name" value="HTH_20"/>
    <property type="match status" value="1"/>
</dbReference>
<proteinExistence type="predicted"/>
<sequence length="129" mass="14052">MDPELSEFGMTDGKLIQLMRILGDPQRFAIFRQLADAGDLPAGALRAKGLSAPATSYHLKEMTEGGLLKVARRKQERRYSINIETLDELARWAHSAVEDAGYARLIAYLEATPGEAEPLGAGIAKVQAI</sequence>
<name>A0A1I1SE30_9HYPH</name>
<dbReference type="Gene3D" id="1.10.10.10">
    <property type="entry name" value="Winged helix-like DNA-binding domain superfamily/Winged helix DNA-binding domain"/>
    <property type="match status" value="1"/>
</dbReference>
<evidence type="ECO:0000256" key="1">
    <source>
        <dbReference type="ARBA" id="ARBA00023015"/>
    </source>
</evidence>
<dbReference type="PANTHER" id="PTHR33154">
    <property type="entry name" value="TRANSCRIPTIONAL REGULATOR, ARSR FAMILY"/>
    <property type="match status" value="1"/>
</dbReference>
<evidence type="ECO:0000259" key="4">
    <source>
        <dbReference type="PROSITE" id="PS50987"/>
    </source>
</evidence>
<dbReference type="Proteomes" id="UP000182258">
    <property type="component" value="Unassembled WGS sequence"/>
</dbReference>
<dbReference type="PROSITE" id="PS50987">
    <property type="entry name" value="HTH_ARSR_2"/>
    <property type="match status" value="1"/>
</dbReference>
<dbReference type="InterPro" id="IPR051081">
    <property type="entry name" value="HTH_MetalResp_TranReg"/>
</dbReference>